<organism evidence="2 3">
    <name type="scientific">Neorhizobium galegae bv. officinalis</name>
    <dbReference type="NCBI Taxonomy" id="323656"/>
    <lineage>
        <taxon>Bacteria</taxon>
        <taxon>Pseudomonadati</taxon>
        <taxon>Pseudomonadota</taxon>
        <taxon>Alphaproteobacteria</taxon>
        <taxon>Hyphomicrobiales</taxon>
        <taxon>Rhizobiaceae</taxon>
        <taxon>Rhizobium/Agrobacterium group</taxon>
        <taxon>Neorhizobium</taxon>
    </lineage>
</organism>
<dbReference type="Proteomes" id="UP000046176">
    <property type="component" value="Unassembled WGS sequence"/>
</dbReference>
<name>A0A0T7G3A8_NEOGA</name>
<evidence type="ECO:0000313" key="2">
    <source>
        <dbReference type="EMBL" id="CDZ41749.1"/>
    </source>
</evidence>
<protein>
    <recommendedName>
        <fullName evidence="4">Rv0623 family protein transcription factor</fullName>
    </recommendedName>
</protein>
<proteinExistence type="predicted"/>
<dbReference type="EMBL" id="CCRH01000046">
    <property type="protein sequence ID" value="CDZ41749.1"/>
    <property type="molecule type" value="Genomic_DNA"/>
</dbReference>
<accession>A0A0T7G3A8</accession>
<evidence type="ECO:0000256" key="1">
    <source>
        <dbReference type="SAM" id="MobiDB-lite"/>
    </source>
</evidence>
<dbReference type="AlphaFoldDB" id="A0A0T7G3A8"/>
<feature type="region of interest" description="Disordered" evidence="1">
    <location>
        <begin position="62"/>
        <end position="81"/>
    </location>
</feature>
<dbReference type="InterPro" id="IPR011660">
    <property type="entry name" value="VapB-like"/>
</dbReference>
<dbReference type="OrthoDB" id="8301496at2"/>
<evidence type="ECO:0008006" key="4">
    <source>
        <dbReference type="Google" id="ProtNLM"/>
    </source>
</evidence>
<reference evidence="2 3" key="1">
    <citation type="submission" date="2014-08" db="EMBL/GenBank/DDBJ databases">
        <authorList>
            <person name="Chen Y.-H."/>
        </authorList>
    </citation>
    <scope>NUCLEOTIDE SEQUENCE [LARGE SCALE GENOMIC DNA]</scope>
</reference>
<sequence>MSLYIRDESVDALAVQVQKLSKAPSKTEAVRRALQNELRRMQENVPLRERIRKIQENVKAIGPDDPNFDMKTFTDEMWDDA</sequence>
<dbReference type="RefSeq" id="WP_046669712.1">
    <property type="nucleotide sequence ID" value="NZ_CCRH01000046.1"/>
</dbReference>
<evidence type="ECO:0000313" key="3">
    <source>
        <dbReference type="Proteomes" id="UP000046176"/>
    </source>
</evidence>
<dbReference type="Pfam" id="PF07704">
    <property type="entry name" value="PSK_trans_fac"/>
    <property type="match status" value="1"/>
</dbReference>
<gene>
    <name evidence="2" type="ORF">NGAL_HAMBI1145_60480</name>
</gene>